<comment type="caution">
    <text evidence="4">The sequence shown here is derived from an EMBL/GenBank/DDBJ whole genome shotgun (WGS) entry which is preliminary data.</text>
</comment>
<evidence type="ECO:0000313" key="5">
    <source>
        <dbReference type="Proteomes" id="UP001280897"/>
    </source>
</evidence>
<feature type="domain" description="Sensor histidine kinase NatK-like C-terminal" evidence="3">
    <location>
        <begin position="332"/>
        <end position="431"/>
    </location>
</feature>
<feature type="coiled-coil region" evidence="1">
    <location>
        <begin position="208"/>
        <end position="235"/>
    </location>
</feature>
<dbReference type="InterPro" id="IPR032834">
    <property type="entry name" value="NatK-like_C"/>
</dbReference>
<keyword evidence="2" id="KW-0812">Transmembrane</keyword>
<protein>
    <submittedName>
        <fullName evidence="4">GHKL domain-containing protein</fullName>
    </submittedName>
</protein>
<accession>A0AAW8YF28</accession>
<dbReference type="Gene3D" id="3.30.565.10">
    <property type="entry name" value="Histidine kinase-like ATPase, C-terminal domain"/>
    <property type="match status" value="1"/>
</dbReference>
<keyword evidence="1" id="KW-0175">Coiled coil</keyword>
<dbReference type="AlphaFoldDB" id="A0AAW8YF28"/>
<dbReference type="InterPro" id="IPR036890">
    <property type="entry name" value="HATPase_C_sf"/>
</dbReference>
<dbReference type="EMBL" id="JAWJAV010000001">
    <property type="protein sequence ID" value="MDV2620461.1"/>
    <property type="molecule type" value="Genomic_DNA"/>
</dbReference>
<evidence type="ECO:0000259" key="3">
    <source>
        <dbReference type="Pfam" id="PF14501"/>
    </source>
</evidence>
<organism evidence="4 5">
    <name type="scientific">Pediococcus acidilactici</name>
    <dbReference type="NCBI Taxonomy" id="1254"/>
    <lineage>
        <taxon>Bacteria</taxon>
        <taxon>Bacillati</taxon>
        <taxon>Bacillota</taxon>
        <taxon>Bacilli</taxon>
        <taxon>Lactobacillales</taxon>
        <taxon>Lactobacillaceae</taxon>
        <taxon>Pediococcus</taxon>
        <taxon>Pediococcus acidilactici group</taxon>
    </lineage>
</organism>
<proteinExistence type="predicted"/>
<dbReference type="SUPFAM" id="SSF55874">
    <property type="entry name" value="ATPase domain of HSP90 chaperone/DNA topoisomerase II/histidine kinase"/>
    <property type="match status" value="1"/>
</dbReference>
<name>A0AAW8YF28_PEDAC</name>
<feature type="transmembrane region" description="Helical" evidence="2">
    <location>
        <begin position="159"/>
        <end position="178"/>
    </location>
</feature>
<feature type="transmembrane region" description="Helical" evidence="2">
    <location>
        <begin position="38"/>
        <end position="55"/>
    </location>
</feature>
<feature type="transmembrane region" description="Helical" evidence="2">
    <location>
        <begin position="6"/>
        <end position="29"/>
    </location>
</feature>
<dbReference type="PANTHER" id="PTHR40448:SF1">
    <property type="entry name" value="TWO-COMPONENT SENSOR HISTIDINE KINASE"/>
    <property type="match status" value="1"/>
</dbReference>
<evidence type="ECO:0000256" key="1">
    <source>
        <dbReference type="SAM" id="Coils"/>
    </source>
</evidence>
<reference evidence="4" key="1">
    <citation type="journal article" date="2023" name="PeerJ">
        <title>Selection and evaluation of lactic acid bacteria from chicken feces in Thailand as potential probiotics.</title>
        <authorList>
            <person name="Khurajog B."/>
            <person name="Disastra Y."/>
            <person name="Lawwyne L.D."/>
            <person name="Sirichokchatchawan W."/>
            <person name="Niyomtham W."/>
            <person name="Yindee J."/>
            <person name="Hampson D.J."/>
            <person name="Prapasarakul N."/>
        </authorList>
    </citation>
    <scope>NUCLEOTIDE SEQUENCE</scope>
    <source>
        <strain evidence="4">BF9</strain>
    </source>
</reference>
<sequence length="432" mass="48768">MYEVKYMVNVAVTAGAQCFIMQIFNFYILKAHLTKQSYPILIVLAPVLSILSGLIANQSPIFSGLFLTAVLVGLNQVITKSNVIDSLFPISFLLCSLIMYLLISDIFSLSKVSAHLGDFIRLGAFVVGGFIAVYLQSYLTNNLLDFFNKRKIVKLLCKWYIVILAILMFTTVQGKVVVESNVNSLILEALFVALLLIAVLSMIFSFLNELHRTKLKNELQQIKQLENYAAVLEDGYRNLRKIKHDYVNVISSSLFLLEDQEYADLRKYYKETLTMLNADDKYDEIRIGDLQNIGNSALKGIIAYKLIQAEHQKLKIHFECIQPIGELHVANVHIVEIVGILMDNAIEYVETNGGQIDVVVTVNEGYRSILIRNSLKKASKTNLREIFQEGYTTKGNHEGIGLSSLRDITAKEDHLEVMTSIENGYFLQEIVC</sequence>
<dbReference type="Pfam" id="PF14501">
    <property type="entry name" value="HATPase_c_5"/>
    <property type="match status" value="1"/>
</dbReference>
<dbReference type="Proteomes" id="UP001280897">
    <property type="component" value="Unassembled WGS sequence"/>
</dbReference>
<evidence type="ECO:0000256" key="2">
    <source>
        <dbReference type="SAM" id="Phobius"/>
    </source>
</evidence>
<dbReference type="RefSeq" id="WP_036685068.1">
    <property type="nucleotide sequence ID" value="NZ_CP050079.1"/>
</dbReference>
<feature type="transmembrane region" description="Helical" evidence="2">
    <location>
        <begin position="119"/>
        <end position="139"/>
    </location>
</feature>
<dbReference type="GeneID" id="57365957"/>
<feature type="transmembrane region" description="Helical" evidence="2">
    <location>
        <begin position="61"/>
        <end position="78"/>
    </location>
</feature>
<dbReference type="PANTHER" id="PTHR40448">
    <property type="entry name" value="TWO-COMPONENT SENSOR HISTIDINE KINASE"/>
    <property type="match status" value="1"/>
</dbReference>
<keyword evidence="2" id="KW-0472">Membrane</keyword>
<keyword evidence="2" id="KW-1133">Transmembrane helix</keyword>
<feature type="transmembrane region" description="Helical" evidence="2">
    <location>
        <begin position="87"/>
        <end position="107"/>
    </location>
</feature>
<gene>
    <name evidence="4" type="ORF">R0G89_01760</name>
</gene>
<dbReference type="GO" id="GO:0042802">
    <property type="term" value="F:identical protein binding"/>
    <property type="evidence" value="ECO:0007669"/>
    <property type="project" value="TreeGrafter"/>
</dbReference>
<evidence type="ECO:0000313" key="4">
    <source>
        <dbReference type="EMBL" id="MDV2620461.1"/>
    </source>
</evidence>
<reference evidence="4" key="2">
    <citation type="submission" date="2023-10" db="EMBL/GenBank/DDBJ databases">
        <authorList>
            <person name="Khurajog B."/>
        </authorList>
    </citation>
    <scope>NUCLEOTIDE SEQUENCE</scope>
    <source>
        <strain evidence="4">BF9</strain>
    </source>
</reference>
<feature type="transmembrane region" description="Helical" evidence="2">
    <location>
        <begin position="184"/>
        <end position="207"/>
    </location>
</feature>